<dbReference type="SUPFAM" id="SSF159888">
    <property type="entry name" value="YdhG-like"/>
    <property type="match status" value="1"/>
</dbReference>
<feature type="compositionally biased region" description="Basic and acidic residues" evidence="1">
    <location>
        <begin position="10"/>
        <end position="32"/>
    </location>
</feature>
<dbReference type="Gene3D" id="3.90.1150.200">
    <property type="match status" value="1"/>
</dbReference>
<dbReference type="OrthoDB" id="32458at2"/>
<proteinExistence type="predicted"/>
<evidence type="ECO:0000256" key="1">
    <source>
        <dbReference type="SAM" id="MobiDB-lite"/>
    </source>
</evidence>
<dbReference type="Proteomes" id="UP000309133">
    <property type="component" value="Unassembled WGS sequence"/>
</dbReference>
<comment type="caution">
    <text evidence="2">The sequence shown here is derived from an EMBL/GenBank/DDBJ whole genome shotgun (WGS) entry which is preliminary data.</text>
</comment>
<feature type="region of interest" description="Disordered" evidence="1">
    <location>
        <begin position="1"/>
        <end position="32"/>
    </location>
</feature>
<gene>
    <name evidence="2" type="ORF">E6C64_03470</name>
</gene>
<name>A0A4S4FUC6_9MICO</name>
<sequence length="142" mass="16153">MSNEPDTFTDEERAAMKERAKELRRTRSSKGKVDGLTDLREKLAEMPEAERRIGERIHEIVNEVAPELQPKTWYGQPAWTKDGKVIVFFQGASKFSTRYSTLGFQQDARLDEGSMWATSFALTELSVDDEKLIGELIRRAAG</sequence>
<organism evidence="2 3">
    <name type="scientific">Naasia lichenicola</name>
    <dbReference type="NCBI Taxonomy" id="2565933"/>
    <lineage>
        <taxon>Bacteria</taxon>
        <taxon>Bacillati</taxon>
        <taxon>Actinomycetota</taxon>
        <taxon>Actinomycetes</taxon>
        <taxon>Micrococcales</taxon>
        <taxon>Microbacteriaceae</taxon>
        <taxon>Naasia</taxon>
    </lineage>
</organism>
<evidence type="ECO:0000313" key="2">
    <source>
        <dbReference type="EMBL" id="THG33415.1"/>
    </source>
</evidence>
<dbReference type="EMBL" id="SSSM01000001">
    <property type="protein sequence ID" value="THG33415.1"/>
    <property type="molecule type" value="Genomic_DNA"/>
</dbReference>
<dbReference type="AlphaFoldDB" id="A0A4S4FUC6"/>
<protein>
    <submittedName>
        <fullName evidence="2">DUF1801 domain-containing protein</fullName>
    </submittedName>
</protein>
<reference evidence="2 3" key="1">
    <citation type="submission" date="2019-04" db="EMBL/GenBank/DDBJ databases">
        <authorList>
            <person name="Jiang L."/>
        </authorList>
    </citation>
    <scope>NUCLEOTIDE SEQUENCE [LARGE SCALE GENOMIC DNA]</scope>
    <source>
        <strain evidence="2 3">YIM 131853</strain>
    </source>
</reference>
<keyword evidence="3" id="KW-1185">Reference proteome</keyword>
<accession>A0A4S4FUC6</accession>
<evidence type="ECO:0000313" key="3">
    <source>
        <dbReference type="Proteomes" id="UP000309133"/>
    </source>
</evidence>
<dbReference type="RefSeq" id="WP_136426197.1">
    <property type="nucleotide sequence ID" value="NZ_SSSM01000001.1"/>
</dbReference>